<keyword evidence="3" id="KW-1003">Cell membrane</keyword>
<dbReference type="Proteomes" id="UP000025245">
    <property type="component" value="Chromosome"/>
</dbReference>
<dbReference type="EMBL" id="CP007586">
    <property type="protein sequence ID" value="AHY15453.1"/>
    <property type="molecule type" value="Genomic_DNA"/>
</dbReference>
<dbReference type="KEGG" id="siq:DQ08_03030"/>
<feature type="transmembrane region" description="Helical" evidence="7">
    <location>
        <begin position="166"/>
        <end position="184"/>
    </location>
</feature>
<dbReference type="AlphaFoldDB" id="A0A3L8GIW6"/>
<dbReference type="GO" id="GO:0022857">
    <property type="term" value="F:transmembrane transporter activity"/>
    <property type="evidence" value="ECO:0007669"/>
    <property type="project" value="InterPro"/>
</dbReference>
<reference evidence="9 11" key="1">
    <citation type="journal article" date="2014" name="Genome Announc.">
        <title>Complete Genome Sequence of a Virulent Strain, Streptococcus iniae ISET0901, Isolated from Diseased Tilapia.</title>
        <authorList>
            <person name="Pridgeon J.W."/>
            <person name="Zhang D."/>
            <person name="Zhang L."/>
        </authorList>
    </citation>
    <scope>NUCLEOTIDE SEQUENCE [LARGE SCALE GENOMIC DNA]</scope>
    <source>
        <strain evidence="9 11">ISET0901</strain>
    </source>
</reference>
<evidence type="ECO:0000313" key="9">
    <source>
        <dbReference type="EMBL" id="AHY15453.1"/>
    </source>
</evidence>
<feature type="transmembrane region" description="Helical" evidence="7">
    <location>
        <begin position="357"/>
        <end position="378"/>
    </location>
</feature>
<protein>
    <submittedName>
        <fullName evidence="10">MFS transporter</fullName>
    </submittedName>
</protein>
<sequence>MKNTLSRKLAILSISIFLMSHLAIAPAIPKLYELYHGSNPNLGLASVESLVTIPAMMITLFVILSNFVVAKLGKKKTIQIGLILILFSGIVSFFTTQFTLVLICRLLLGVGIGLYNSLSISILSDYYEGDERASMIGFRTATLNIGKALTTFLVGFALLIGVNYTFLVYLLVIPVYLFFSKYVIETENQIVPIKAASIFNKTVALLMLITFFVGISYIGATIKIPSLLVNHYHYSSFFASNVLTLLAVSGILIGLVFGQLTKLFQERTMLFMIVLMGLGNLFFSFANHSFLFFLGALFIGASFVGTMSSVFYVIAKHFKGEHNNFVTSLALTAGNIGVIVTPLILTKLPTAMHLETFITPFYITSGLMLVNVLIYFMLEKNLK</sequence>
<dbReference type="PROSITE" id="PS50850">
    <property type="entry name" value="MFS"/>
    <property type="match status" value="1"/>
</dbReference>
<dbReference type="InterPro" id="IPR020846">
    <property type="entry name" value="MFS_dom"/>
</dbReference>
<dbReference type="Proteomes" id="UP000269148">
    <property type="component" value="Unassembled WGS sequence"/>
</dbReference>
<dbReference type="InterPro" id="IPR036259">
    <property type="entry name" value="MFS_trans_sf"/>
</dbReference>
<feature type="transmembrane region" description="Helical" evidence="7">
    <location>
        <begin position="204"/>
        <end position="222"/>
    </location>
</feature>
<organism evidence="10 12">
    <name type="scientific">Streptococcus iniae</name>
    <name type="common">Streptococcus shiloi</name>
    <dbReference type="NCBI Taxonomy" id="1346"/>
    <lineage>
        <taxon>Bacteria</taxon>
        <taxon>Bacillati</taxon>
        <taxon>Bacillota</taxon>
        <taxon>Bacilli</taxon>
        <taxon>Lactobacillales</taxon>
        <taxon>Streptococcaceae</taxon>
        <taxon>Streptococcus</taxon>
    </lineage>
</organism>
<comment type="subcellular location">
    <subcellularLocation>
        <location evidence="1">Cell membrane</location>
        <topology evidence="1">Multi-pass membrane protein</topology>
    </subcellularLocation>
</comment>
<keyword evidence="2" id="KW-0813">Transport</keyword>
<dbReference type="RefSeq" id="WP_003101130.1">
    <property type="nucleotide sequence ID" value="NZ_CP017952.1"/>
</dbReference>
<gene>
    <name evidence="10" type="ORF">DIY07_03505</name>
    <name evidence="9" type="ORF">DQ08_03030</name>
</gene>
<feature type="domain" description="Major facilitator superfamily (MFS) profile" evidence="8">
    <location>
        <begin position="1"/>
        <end position="383"/>
    </location>
</feature>
<evidence type="ECO:0000256" key="4">
    <source>
        <dbReference type="ARBA" id="ARBA00022692"/>
    </source>
</evidence>
<evidence type="ECO:0000256" key="5">
    <source>
        <dbReference type="ARBA" id="ARBA00022989"/>
    </source>
</evidence>
<feature type="transmembrane region" description="Helical" evidence="7">
    <location>
        <begin position="269"/>
        <end position="286"/>
    </location>
</feature>
<evidence type="ECO:0000256" key="7">
    <source>
        <dbReference type="SAM" id="Phobius"/>
    </source>
</evidence>
<feature type="transmembrane region" description="Helical" evidence="7">
    <location>
        <begin position="325"/>
        <end position="345"/>
    </location>
</feature>
<feature type="transmembrane region" description="Helical" evidence="7">
    <location>
        <begin position="51"/>
        <end position="70"/>
    </location>
</feature>
<dbReference type="InterPro" id="IPR050189">
    <property type="entry name" value="MFS_Efflux_Transporters"/>
</dbReference>
<evidence type="ECO:0000256" key="6">
    <source>
        <dbReference type="ARBA" id="ARBA00023136"/>
    </source>
</evidence>
<dbReference type="SUPFAM" id="SSF103473">
    <property type="entry name" value="MFS general substrate transporter"/>
    <property type="match status" value="1"/>
</dbReference>
<dbReference type="GO" id="GO:0005886">
    <property type="term" value="C:plasma membrane"/>
    <property type="evidence" value="ECO:0007669"/>
    <property type="project" value="UniProtKB-SubCell"/>
</dbReference>
<dbReference type="PANTHER" id="PTHR43124">
    <property type="entry name" value="PURINE EFFLUX PUMP PBUE"/>
    <property type="match status" value="1"/>
</dbReference>
<keyword evidence="5 7" id="KW-1133">Transmembrane helix</keyword>
<proteinExistence type="predicted"/>
<dbReference type="PANTHER" id="PTHR43124:SF3">
    <property type="entry name" value="CHLORAMPHENICOL EFFLUX PUMP RV0191"/>
    <property type="match status" value="1"/>
</dbReference>
<dbReference type="Gene3D" id="1.20.1250.20">
    <property type="entry name" value="MFS general substrate transporter like domains"/>
    <property type="match status" value="2"/>
</dbReference>
<dbReference type="InterPro" id="IPR011701">
    <property type="entry name" value="MFS"/>
</dbReference>
<evidence type="ECO:0000259" key="8">
    <source>
        <dbReference type="PROSITE" id="PS50850"/>
    </source>
</evidence>
<evidence type="ECO:0000256" key="1">
    <source>
        <dbReference type="ARBA" id="ARBA00004651"/>
    </source>
</evidence>
<dbReference type="EMBL" id="QLQD01000034">
    <property type="protein sequence ID" value="RLU57812.1"/>
    <property type="molecule type" value="Genomic_DNA"/>
</dbReference>
<name>A0A3L8GIW6_STRIN</name>
<keyword evidence="11" id="KW-1185">Reference proteome</keyword>
<dbReference type="STRING" id="1346.BMF34_03145"/>
<evidence type="ECO:0000313" key="10">
    <source>
        <dbReference type="EMBL" id="RLU57812.1"/>
    </source>
</evidence>
<accession>A0A3L8GIW6</accession>
<keyword evidence="6 7" id="KW-0472">Membrane</keyword>
<evidence type="ECO:0000256" key="2">
    <source>
        <dbReference type="ARBA" id="ARBA00022448"/>
    </source>
</evidence>
<feature type="transmembrane region" description="Helical" evidence="7">
    <location>
        <begin position="292"/>
        <end position="313"/>
    </location>
</feature>
<reference evidence="10 12" key="2">
    <citation type="submission" date="2018-06" db="EMBL/GenBank/DDBJ databases">
        <title>Mutators as drivers of adaptation in pathogenic bacteria and a risk factor for host jumps and vaccine escape.</title>
        <authorList>
            <person name="Barnes A.C."/>
            <person name="Silayeva O."/>
        </authorList>
    </citation>
    <scope>NUCLEOTIDE SEQUENCE [LARGE SCALE GENOMIC DNA]</scope>
    <source>
        <strain evidence="10 12">QMA0445</strain>
    </source>
</reference>
<evidence type="ECO:0000313" key="11">
    <source>
        <dbReference type="Proteomes" id="UP000025245"/>
    </source>
</evidence>
<evidence type="ECO:0000313" key="12">
    <source>
        <dbReference type="Proteomes" id="UP000269148"/>
    </source>
</evidence>
<feature type="transmembrane region" description="Helical" evidence="7">
    <location>
        <begin position="234"/>
        <end position="257"/>
    </location>
</feature>
<dbReference type="Pfam" id="PF07690">
    <property type="entry name" value="MFS_1"/>
    <property type="match status" value="2"/>
</dbReference>
<dbReference type="KEGG" id="sio:DW64_03020"/>
<keyword evidence="4 7" id="KW-0812">Transmembrane</keyword>
<feature type="transmembrane region" description="Helical" evidence="7">
    <location>
        <begin position="77"/>
        <end position="94"/>
    </location>
</feature>
<evidence type="ECO:0000256" key="3">
    <source>
        <dbReference type="ARBA" id="ARBA00022475"/>
    </source>
</evidence>
<dbReference type="OrthoDB" id="1650550at2"/>